<evidence type="ECO:0000256" key="10">
    <source>
        <dbReference type="SAM" id="Phobius"/>
    </source>
</evidence>
<evidence type="ECO:0000256" key="2">
    <source>
        <dbReference type="ARBA" id="ARBA00012494"/>
    </source>
</evidence>
<feature type="compositionally biased region" description="Basic residues" evidence="9">
    <location>
        <begin position="1714"/>
        <end position="1725"/>
    </location>
</feature>
<feature type="region of interest" description="Disordered" evidence="9">
    <location>
        <begin position="1"/>
        <end position="91"/>
    </location>
</feature>
<sequence>METPTEVDGGDNSDETDQTACASDCTERDETLIYNREMNSAEEHREESQDDGQRTSELTMDGKLKAKEVEGGKQIKDANKKEESKKKTKKEKPRVFDEYTVSFFFLQNVESAREFMIKHVPKTIQIINEERIEDDKENSYGDCCKTYRVTIKTQENEDIRQFEALLYKRWESKRPEEESAAWLEIRKNKLRHSKHSSAVKIDHISFCGGAMISPVKFSKHWEVTSEKWCVLFENDKELLTIEEIVSSGEYRAIEIPYNSIHDAVVVYPEQEETSLFINIKSNPKLFTREKKKFGIEEKRIVSLPDVRRESFGRSSSFCVRWSGNLFDNANNETNGWDVIFRLKRLGYHVVYARVSSMHYSPRASTFSFNDFDKEYAWTCLCSQGYKVTDQLDEDNILLLKRSENTIVPEMLHRIAVIANERPFINFPCLIAKEVNTNKTISSENEDLPPNYSLIRRMVLTPTKHVFYPKEPIVQNRIIRQYEEEYFIRIVFRDEDYERVSAIQPNSLDAVIEAMKQFMQKGFHILDRQYEFLGCSNSQLREHGFWLFCPNNGINAQNIRDDCGDISSERCVASYVSRFGLCFSASRDTIDVGVRPGEEVFEDDIERNEYCFSDGIGKISPCLASKVTKSLGLKVIPSAFQIRFGGCKGVVSQDPNIDYEKDVLVIRNSMKKFNSTSKKLEILQVTNPGRLHLNRQVITLLSGLGVSDNVFLSLQEDMLFSLADMMMYDKEAIKALSGLSLNLKLKELQRRGIVFVREPFFRSLLITVYKCKIRDLMRKARIQLPFEKGRIMMGTLDDTGQLEYGQVFVQYSEIPGQQQQDTIIHTGPVVATKNPCFHPGDLRKFQAVDVPALHHMFDCIVFPQKGRRPHPNEMSGSDLDGDMYFVSWDKQFCDIVENYPPMKFPKAEKLKLSRKVEVKDFIDFVGEYIKNDNLGIIANAHVVHADLKNIFTDTCKQLAKMHSDAVDFPKTGKPAKMQRDLRVEKYPDFMQKTDKPQYISEKILGKLFRQCRALEQAQTRRRDHTKNIRSVVPDCDLFLKGWEKYKDDAIVTRNTYNDKLRQLLILYGIENETEAITGTIRRLDPKRGCLQNEKYEVGQIIKAKMSVVWKRTREEFFKEFGGESKIDFECCESGVLLKASAWYIVTYSKDPENPEPLLSFPWIISDIIALVKSDKREERVEVLPREMVGEDEKDNDNLFQIGSSIVRRFFSTKNLRRETVVNLKMVRRTVLDSLVTLKEATFIPMGTSLLGLMKVEEKTIEIYVNTSKNKRKAFHSIQDMLYRQSINIVKRGFHPEYKVMLNHNLYFVRFSADVNMFRKSMFLTNFVHKNRELAPVIMFLLDWGRKTYIISGVGSMFDEITFSMIIIGCLLSMDNLPDLQISYPKSVDPNTLDLDTLDSVDLGDISRSRQKLLAQIVMFFFREYRNILANNLKDGMLKFIADPSHKTGKNLLNTPLNQSTTTALLNEMLCAYQELAEKNTIDNFFGDAGVDEERLVLNLPLDTWDSLMFAEAYIERQLSKATGADIRIRRTNFRETKGIILEAWGNYEQLWKVNKSLQDLGDKSAKFVSTSARDKAFVEGAYMTIFEGCRSTNDMLSFQSYSGPIQEHHKHRSSVHLPCLQGVVRQLEPSMEHLNDNDPDCQIFQSIFLEQINVVRENYDATYHGVLRFAMTFGNVYLVDVDNLSMSIKDMQEKLHRTHFVERKEYHSTNQKNYARGRRGRGRGRGRGGSSYSNLRGSLSAAPRRRISSSFIPSNCNAVKVEQFLQEFGFQKNGKENKYHVSLQTGEADFGKPHTGLCVLDRDMAFIEFRLADLKWLAGDVIRLRTDENKTTLNVRCKLQSRRILDVEAIRQMSDLKVVLDQNYRLMTKTGGVLHVSSEFKDRVTFVREKQVNSYSYPREDDESIWNNMKIHVDTMKLWVLAVLISFAGYSASEEENVARLLASKNVLNQYLVEGRDLTVQYTIFNIGGSAALDVNLKEEGFPEQDFEVVKGNLNVKWERIAPGTNVSHVVVLRPLQFGYFNFTAAEVSYKPAENAASAVVGYTSAPGEGGIVGSKDFDRKFSPHVLDWLVFAIMTLPSLCIPFLLFYRSKSRYDTPKPKKN</sequence>
<evidence type="ECO:0000256" key="7">
    <source>
        <dbReference type="ARBA" id="ARBA00023158"/>
    </source>
</evidence>
<dbReference type="GO" id="GO:0031380">
    <property type="term" value="C:nuclear RNA-directed RNA polymerase complex"/>
    <property type="evidence" value="ECO:0007669"/>
    <property type="project" value="TreeGrafter"/>
</dbReference>
<evidence type="ECO:0000256" key="6">
    <source>
        <dbReference type="ARBA" id="ARBA00022884"/>
    </source>
</evidence>
<organism evidence="13 14">
    <name type="scientific">Crassostrea virginica</name>
    <name type="common">Eastern oyster</name>
    <dbReference type="NCBI Taxonomy" id="6565"/>
    <lineage>
        <taxon>Eukaryota</taxon>
        <taxon>Metazoa</taxon>
        <taxon>Spiralia</taxon>
        <taxon>Lophotrochozoa</taxon>
        <taxon>Mollusca</taxon>
        <taxon>Bivalvia</taxon>
        <taxon>Autobranchia</taxon>
        <taxon>Pteriomorphia</taxon>
        <taxon>Ostreida</taxon>
        <taxon>Ostreoidea</taxon>
        <taxon>Ostreidae</taxon>
        <taxon>Crassostrea</taxon>
    </lineage>
</organism>
<dbReference type="GO" id="GO:0030422">
    <property type="term" value="P:siRNA processing"/>
    <property type="evidence" value="ECO:0007669"/>
    <property type="project" value="TreeGrafter"/>
</dbReference>
<proteinExistence type="inferred from homology"/>
<dbReference type="GO" id="GO:0003968">
    <property type="term" value="F:RNA-directed RNA polymerase activity"/>
    <property type="evidence" value="ECO:0007669"/>
    <property type="project" value="UniProtKB-KW"/>
</dbReference>
<keyword evidence="6" id="KW-0694">RNA-binding</keyword>
<evidence type="ECO:0000256" key="9">
    <source>
        <dbReference type="SAM" id="MobiDB-lite"/>
    </source>
</evidence>
<comment type="catalytic activity">
    <reaction evidence="8">
        <text>RNA(n) + a ribonucleoside 5'-triphosphate = RNA(n+1) + diphosphate</text>
        <dbReference type="Rhea" id="RHEA:21248"/>
        <dbReference type="Rhea" id="RHEA-COMP:14527"/>
        <dbReference type="Rhea" id="RHEA-COMP:17342"/>
        <dbReference type="ChEBI" id="CHEBI:33019"/>
        <dbReference type="ChEBI" id="CHEBI:61557"/>
        <dbReference type="ChEBI" id="CHEBI:140395"/>
        <dbReference type="EC" id="2.7.7.48"/>
    </reaction>
</comment>
<evidence type="ECO:0000259" key="11">
    <source>
        <dbReference type="Pfam" id="PF05183"/>
    </source>
</evidence>
<protein>
    <recommendedName>
        <fullName evidence="2">RNA-directed RNA polymerase</fullName>
        <ecNumber evidence="2">2.7.7.48</ecNumber>
    </recommendedName>
</protein>
<evidence type="ECO:0000313" key="13">
    <source>
        <dbReference type="Proteomes" id="UP000694844"/>
    </source>
</evidence>
<feature type="transmembrane region" description="Helical" evidence="10">
    <location>
        <begin position="2068"/>
        <end position="2087"/>
    </location>
</feature>
<evidence type="ECO:0000256" key="4">
    <source>
        <dbReference type="ARBA" id="ARBA00022679"/>
    </source>
</evidence>
<feature type="region of interest" description="Disordered" evidence="9">
    <location>
        <begin position="1705"/>
        <end position="1736"/>
    </location>
</feature>
<dbReference type="EC" id="2.7.7.48" evidence="2"/>
<evidence type="ECO:0000256" key="3">
    <source>
        <dbReference type="ARBA" id="ARBA00022484"/>
    </source>
</evidence>
<comment type="similarity">
    <text evidence="1">Belongs to the RdRP family.</text>
</comment>
<keyword evidence="3" id="KW-0696">RNA-directed RNA polymerase</keyword>
<keyword evidence="13" id="KW-1185">Reference proteome</keyword>
<dbReference type="PANTHER" id="PTHR23079:SF55">
    <property type="entry name" value="RNA-DIRECTED RNA POLYMERASE"/>
    <property type="match status" value="1"/>
</dbReference>
<keyword evidence="10" id="KW-0812">Transmembrane</keyword>
<dbReference type="Proteomes" id="UP000694844">
    <property type="component" value="Chromosome 4"/>
</dbReference>
<dbReference type="InterPro" id="IPR058752">
    <property type="entry name" value="RDRP_C_head"/>
</dbReference>
<evidence type="ECO:0000256" key="8">
    <source>
        <dbReference type="ARBA" id="ARBA00048744"/>
    </source>
</evidence>
<dbReference type="GO" id="GO:0003723">
    <property type="term" value="F:RNA binding"/>
    <property type="evidence" value="ECO:0007669"/>
    <property type="project" value="UniProtKB-KW"/>
</dbReference>
<accession>A0A8B8DTN1</accession>
<dbReference type="RefSeq" id="XP_022331592.1">
    <property type="nucleotide sequence ID" value="XM_022475884.1"/>
</dbReference>
<evidence type="ECO:0000256" key="5">
    <source>
        <dbReference type="ARBA" id="ARBA00022695"/>
    </source>
</evidence>
<dbReference type="InterPro" id="IPR057596">
    <property type="entry name" value="RDRP_core"/>
</dbReference>
<name>A0A8B8DTN1_CRAVI</name>
<feature type="compositionally biased region" description="Acidic residues" evidence="9">
    <location>
        <begin position="8"/>
        <end position="17"/>
    </location>
</feature>
<dbReference type="Pfam" id="PF05753">
    <property type="entry name" value="TRAP_beta"/>
    <property type="match status" value="1"/>
</dbReference>
<feature type="domain" description="RDRP core" evidence="11">
    <location>
        <begin position="459"/>
        <end position="1009"/>
    </location>
</feature>
<keyword evidence="4" id="KW-0808">Transferase</keyword>
<keyword evidence="10" id="KW-1133">Transmembrane helix</keyword>
<keyword evidence="5" id="KW-0548">Nucleotidyltransferase</keyword>
<dbReference type="OrthoDB" id="6513042at2759"/>
<evidence type="ECO:0000313" key="14">
    <source>
        <dbReference type="RefSeq" id="XP_022331592.1"/>
    </source>
</evidence>
<dbReference type="Pfam" id="PF26253">
    <property type="entry name" value="RdRP_head"/>
    <property type="match status" value="1"/>
</dbReference>
<dbReference type="InterPro" id="IPR007855">
    <property type="entry name" value="RDRP"/>
</dbReference>
<feature type="compositionally biased region" description="Basic and acidic residues" evidence="9">
    <location>
        <begin position="39"/>
        <end position="85"/>
    </location>
</feature>
<reference evidence="14" key="1">
    <citation type="submission" date="2025-08" db="UniProtKB">
        <authorList>
            <consortium name="RefSeq"/>
        </authorList>
    </citation>
    <scope>IDENTIFICATION</scope>
    <source>
        <tissue evidence="14">Whole sample</tissue>
    </source>
</reference>
<dbReference type="PANTHER" id="PTHR23079">
    <property type="entry name" value="RNA-DEPENDENT RNA POLYMERASE"/>
    <property type="match status" value="1"/>
</dbReference>
<dbReference type="GeneID" id="111129481"/>
<evidence type="ECO:0000256" key="1">
    <source>
        <dbReference type="ARBA" id="ARBA00005762"/>
    </source>
</evidence>
<gene>
    <name evidence="14" type="primary">LOC111129481</name>
</gene>
<dbReference type="Pfam" id="PF05183">
    <property type="entry name" value="RdRP"/>
    <property type="match status" value="1"/>
</dbReference>
<keyword evidence="10" id="KW-0472">Membrane</keyword>
<evidence type="ECO:0000259" key="12">
    <source>
        <dbReference type="Pfam" id="PF26253"/>
    </source>
</evidence>
<feature type="domain" description="RDRP C-terminal head" evidence="12">
    <location>
        <begin position="1034"/>
        <end position="1178"/>
    </location>
</feature>
<keyword evidence="7" id="KW-0943">RNA-mediated gene silencing</keyword>